<gene>
    <name evidence="2" type="ORF">GALMADRAFT_1358617</name>
</gene>
<dbReference type="HOGENOM" id="CLU_1547702_0_0_1"/>
<evidence type="ECO:0000313" key="3">
    <source>
        <dbReference type="Proteomes" id="UP000027222"/>
    </source>
</evidence>
<reference evidence="3" key="1">
    <citation type="journal article" date="2014" name="Proc. Natl. Acad. Sci. U.S.A.">
        <title>Extensive sampling of basidiomycete genomes demonstrates inadequacy of the white-rot/brown-rot paradigm for wood decay fungi.</title>
        <authorList>
            <person name="Riley R."/>
            <person name="Salamov A.A."/>
            <person name="Brown D.W."/>
            <person name="Nagy L.G."/>
            <person name="Floudas D."/>
            <person name="Held B.W."/>
            <person name="Levasseur A."/>
            <person name="Lombard V."/>
            <person name="Morin E."/>
            <person name="Otillar R."/>
            <person name="Lindquist E.A."/>
            <person name="Sun H."/>
            <person name="LaButti K.M."/>
            <person name="Schmutz J."/>
            <person name="Jabbour D."/>
            <person name="Luo H."/>
            <person name="Baker S.E."/>
            <person name="Pisabarro A.G."/>
            <person name="Walton J.D."/>
            <person name="Blanchette R.A."/>
            <person name="Henrissat B."/>
            <person name="Martin F."/>
            <person name="Cullen D."/>
            <person name="Hibbett D.S."/>
            <person name="Grigoriev I.V."/>
        </authorList>
    </citation>
    <scope>NUCLEOTIDE SEQUENCE [LARGE SCALE GENOMIC DNA]</scope>
    <source>
        <strain evidence="3">CBS 339.88</strain>
    </source>
</reference>
<evidence type="ECO:0000256" key="1">
    <source>
        <dbReference type="SAM" id="MobiDB-lite"/>
    </source>
</evidence>
<keyword evidence="3" id="KW-1185">Reference proteome</keyword>
<dbReference type="Proteomes" id="UP000027222">
    <property type="component" value="Unassembled WGS sequence"/>
</dbReference>
<protein>
    <submittedName>
        <fullName evidence="2">Uncharacterized protein</fullName>
    </submittedName>
</protein>
<organism evidence="2 3">
    <name type="scientific">Galerina marginata (strain CBS 339.88)</name>
    <dbReference type="NCBI Taxonomy" id="685588"/>
    <lineage>
        <taxon>Eukaryota</taxon>
        <taxon>Fungi</taxon>
        <taxon>Dikarya</taxon>
        <taxon>Basidiomycota</taxon>
        <taxon>Agaricomycotina</taxon>
        <taxon>Agaricomycetes</taxon>
        <taxon>Agaricomycetidae</taxon>
        <taxon>Agaricales</taxon>
        <taxon>Agaricineae</taxon>
        <taxon>Strophariaceae</taxon>
        <taxon>Galerina</taxon>
    </lineage>
</organism>
<dbReference type="AlphaFoldDB" id="A0A067S8V1"/>
<sequence>MSEPLAAVTPRLDLRGTAALPRYIDSGSQAEFMLRLGLGSGAGSCGTIVLSAIGGTDGAPQRLGRGGSNTNKYTQHPYSHAPRPLPTKPPLDIGVLTTLAQNSITLTPVFSDPMRPARGQARIQTLRTLNEDAKPTSTSTTRAPDNLVGSGLVGELSHEVARETRNSTSMTFG</sequence>
<feature type="compositionally biased region" description="Polar residues" evidence="1">
    <location>
        <begin position="68"/>
        <end position="77"/>
    </location>
</feature>
<proteinExistence type="predicted"/>
<feature type="region of interest" description="Disordered" evidence="1">
    <location>
        <begin position="56"/>
        <end position="87"/>
    </location>
</feature>
<name>A0A067S8V1_GALM3</name>
<accession>A0A067S8V1</accession>
<dbReference type="EMBL" id="KL142416">
    <property type="protein sequence ID" value="KDR67261.1"/>
    <property type="molecule type" value="Genomic_DNA"/>
</dbReference>
<evidence type="ECO:0000313" key="2">
    <source>
        <dbReference type="EMBL" id="KDR67261.1"/>
    </source>
</evidence>
<feature type="region of interest" description="Disordered" evidence="1">
    <location>
        <begin position="131"/>
        <end position="150"/>
    </location>
</feature>